<keyword evidence="7 9" id="KW-1133">Transmembrane helix</keyword>
<dbReference type="HOGENOM" id="CLU_083252_3_3_9"/>
<keyword evidence="2 9" id="KW-1003">Cell membrane</keyword>
<dbReference type="GO" id="GO:0005886">
    <property type="term" value="C:plasma membrane"/>
    <property type="evidence" value="ECO:0007669"/>
    <property type="project" value="UniProtKB-SubCell"/>
</dbReference>
<feature type="transmembrane region" description="Helical" evidence="9">
    <location>
        <begin position="88"/>
        <end position="111"/>
    </location>
</feature>
<dbReference type="EC" id="3.4.23.36" evidence="9"/>
<gene>
    <name evidence="9" type="primary">lspA</name>
    <name evidence="12" type="ORF">HMPREF9708_01487</name>
</gene>
<keyword evidence="6 9" id="KW-0378">Hydrolase</keyword>
<dbReference type="GO" id="GO:0006508">
    <property type="term" value="P:proteolysis"/>
    <property type="evidence" value="ECO:0007669"/>
    <property type="project" value="UniProtKB-KW"/>
</dbReference>
<evidence type="ECO:0000256" key="8">
    <source>
        <dbReference type="ARBA" id="ARBA00023136"/>
    </source>
</evidence>
<evidence type="ECO:0000256" key="11">
    <source>
        <dbReference type="RuleBase" id="RU004181"/>
    </source>
</evidence>
<dbReference type="OrthoDB" id="9810259at2"/>
<keyword evidence="13" id="KW-1185">Reference proteome</keyword>
<evidence type="ECO:0000256" key="7">
    <source>
        <dbReference type="ARBA" id="ARBA00022989"/>
    </source>
</evidence>
<feature type="transmembrane region" description="Helical" evidence="9">
    <location>
        <begin position="123"/>
        <end position="144"/>
    </location>
</feature>
<comment type="caution">
    <text evidence="12">The sequence shown here is derived from an EMBL/GenBank/DDBJ whole genome shotgun (WGS) entry which is preliminary data.</text>
</comment>
<keyword evidence="8 9" id="KW-0472">Membrane</keyword>
<dbReference type="NCBIfam" id="TIGR00077">
    <property type="entry name" value="lspA"/>
    <property type="match status" value="1"/>
</dbReference>
<keyword evidence="5 9" id="KW-0064">Aspartyl protease</keyword>
<feature type="transmembrane region" description="Helical" evidence="9">
    <location>
        <begin position="59"/>
        <end position="76"/>
    </location>
</feature>
<dbReference type="EMBL" id="AGEG01000016">
    <property type="protein sequence ID" value="EHR36226.1"/>
    <property type="molecule type" value="Genomic_DNA"/>
</dbReference>
<comment type="similarity">
    <text evidence="1 9 11">Belongs to the peptidase A8 family.</text>
</comment>
<feature type="active site" evidence="9">
    <location>
        <position position="128"/>
    </location>
</feature>
<comment type="caution">
    <text evidence="9">Lacks conserved residue(s) required for the propagation of feature annotation.</text>
</comment>
<name>H3NKU8_9LACT</name>
<dbReference type="Proteomes" id="UP000006190">
    <property type="component" value="Unassembled WGS sequence"/>
</dbReference>
<dbReference type="PATRIC" id="fig|883113.3.peg.1488"/>
<dbReference type="GO" id="GO:0004190">
    <property type="term" value="F:aspartic-type endopeptidase activity"/>
    <property type="evidence" value="ECO:0007669"/>
    <property type="project" value="UniProtKB-UniRule"/>
</dbReference>
<keyword evidence="3 9" id="KW-0645">Protease</keyword>
<comment type="function">
    <text evidence="9 10">This protein specifically catalyzes the removal of signal peptides from prolipoproteins.</text>
</comment>
<dbReference type="PRINTS" id="PR00781">
    <property type="entry name" value="LIPOSIGPTASE"/>
</dbReference>
<protein>
    <recommendedName>
        <fullName evidence="9">Lipoprotein signal peptidase</fullName>
        <ecNumber evidence="9">3.4.23.36</ecNumber>
    </recommendedName>
    <alternativeName>
        <fullName evidence="9">Prolipoprotein signal peptidase</fullName>
    </alternativeName>
    <alternativeName>
        <fullName evidence="9">Signal peptidase II</fullName>
        <shortName evidence="9">SPase II</shortName>
    </alternativeName>
</protein>
<evidence type="ECO:0000256" key="10">
    <source>
        <dbReference type="RuleBase" id="RU000594"/>
    </source>
</evidence>
<dbReference type="Pfam" id="PF01252">
    <property type="entry name" value="Peptidase_A8"/>
    <property type="match status" value="1"/>
</dbReference>
<evidence type="ECO:0000256" key="4">
    <source>
        <dbReference type="ARBA" id="ARBA00022692"/>
    </source>
</evidence>
<comment type="catalytic activity">
    <reaction evidence="9 10">
        <text>Release of signal peptides from bacterial membrane prolipoproteins. Hydrolyzes -Xaa-Yaa-Zaa-|-(S,diacylglyceryl)Cys-, in which Xaa is hydrophobic (preferably Leu), and Yaa (Ala or Ser) and Zaa (Gly or Ala) have small, neutral side chains.</text>
        <dbReference type="EC" id="3.4.23.36"/>
    </reaction>
</comment>
<keyword evidence="4 9" id="KW-0812">Transmembrane</keyword>
<dbReference type="PANTHER" id="PTHR33695">
    <property type="entry name" value="LIPOPROTEIN SIGNAL PEPTIDASE"/>
    <property type="match status" value="1"/>
</dbReference>
<sequence length="152" mass="17281">MLIAYLTALLIILADQALKYWVQTSFQLHQAKPGIEGIFQWFYLHNDGAGWGLLGGKRTLLILVSLFMVAYFIYLIRRNRYLPGQITWIYGLLLGGAIGNLIDRVRLGYVVDMIQVTFIDFPVFNLADASLSIGLVLLLISLWLSPYKEELL</sequence>
<organism evidence="12 13">
    <name type="scientific">Facklamia languida CCUG 37842</name>
    <dbReference type="NCBI Taxonomy" id="883113"/>
    <lineage>
        <taxon>Bacteria</taxon>
        <taxon>Bacillati</taxon>
        <taxon>Bacillota</taxon>
        <taxon>Bacilli</taxon>
        <taxon>Lactobacillales</taxon>
        <taxon>Aerococcaceae</taxon>
        <taxon>Facklamia</taxon>
    </lineage>
</organism>
<evidence type="ECO:0000256" key="9">
    <source>
        <dbReference type="HAMAP-Rule" id="MF_00161"/>
    </source>
</evidence>
<evidence type="ECO:0000256" key="6">
    <source>
        <dbReference type="ARBA" id="ARBA00022801"/>
    </source>
</evidence>
<evidence type="ECO:0000313" key="12">
    <source>
        <dbReference type="EMBL" id="EHR36226.1"/>
    </source>
</evidence>
<comment type="pathway">
    <text evidence="9">Protein modification; lipoprotein biosynthesis (signal peptide cleavage).</text>
</comment>
<accession>H3NKU8</accession>
<dbReference type="PANTHER" id="PTHR33695:SF1">
    <property type="entry name" value="LIPOPROTEIN SIGNAL PEPTIDASE"/>
    <property type="match status" value="1"/>
</dbReference>
<evidence type="ECO:0000256" key="2">
    <source>
        <dbReference type="ARBA" id="ARBA00022475"/>
    </source>
</evidence>
<evidence type="ECO:0000256" key="1">
    <source>
        <dbReference type="ARBA" id="ARBA00006139"/>
    </source>
</evidence>
<dbReference type="PROSITE" id="PS00855">
    <property type="entry name" value="SPASE_II"/>
    <property type="match status" value="1"/>
</dbReference>
<dbReference type="AlphaFoldDB" id="H3NKU8"/>
<feature type="active site" evidence="9">
    <location>
        <position position="112"/>
    </location>
</feature>
<reference evidence="12 13" key="1">
    <citation type="submission" date="2012-01" db="EMBL/GenBank/DDBJ databases">
        <title>The Genome Sequence of Facklamia languida CCUG 37842.</title>
        <authorList>
            <consortium name="The Broad Institute Genome Sequencing Platform"/>
            <person name="Earl A."/>
            <person name="Ward D."/>
            <person name="Feldgarden M."/>
            <person name="Gevers D."/>
            <person name="Huys G."/>
            <person name="Young S.K."/>
            <person name="Zeng Q."/>
            <person name="Gargeya S."/>
            <person name="Fitzgerald M."/>
            <person name="Haas B."/>
            <person name="Abouelleil A."/>
            <person name="Alvarado L."/>
            <person name="Arachchi H.M."/>
            <person name="Berlin A."/>
            <person name="Chapman S.B."/>
            <person name="Gearin G."/>
            <person name="Goldberg J."/>
            <person name="Griggs A."/>
            <person name="Gujja S."/>
            <person name="Hansen M."/>
            <person name="Heiman D."/>
            <person name="Howarth C."/>
            <person name="Larimer J."/>
            <person name="Lui A."/>
            <person name="MacDonald P.J.P."/>
            <person name="McCowen C."/>
            <person name="Montmayeur A."/>
            <person name="Murphy C."/>
            <person name="Neiman D."/>
            <person name="Pearson M."/>
            <person name="Priest M."/>
            <person name="Roberts A."/>
            <person name="Saif S."/>
            <person name="Shea T."/>
            <person name="Sisk P."/>
            <person name="Stolte C."/>
            <person name="Sykes S."/>
            <person name="Wortman J."/>
            <person name="Nusbaum C."/>
            <person name="Birren B."/>
        </authorList>
    </citation>
    <scope>NUCLEOTIDE SEQUENCE [LARGE SCALE GENOMIC DNA]</scope>
    <source>
        <strain evidence="12 13">CCUG 37842</strain>
    </source>
</reference>
<evidence type="ECO:0000256" key="5">
    <source>
        <dbReference type="ARBA" id="ARBA00022750"/>
    </source>
</evidence>
<dbReference type="HAMAP" id="MF_00161">
    <property type="entry name" value="LspA"/>
    <property type="match status" value="1"/>
</dbReference>
<dbReference type="STRING" id="883113.HMPREF9708_01487"/>
<dbReference type="InterPro" id="IPR001872">
    <property type="entry name" value="Peptidase_A8"/>
</dbReference>
<evidence type="ECO:0000256" key="3">
    <source>
        <dbReference type="ARBA" id="ARBA00022670"/>
    </source>
</evidence>
<evidence type="ECO:0000313" key="13">
    <source>
        <dbReference type="Proteomes" id="UP000006190"/>
    </source>
</evidence>
<dbReference type="UniPathway" id="UPA00665"/>
<proteinExistence type="inferred from homology"/>
<comment type="subcellular location">
    <subcellularLocation>
        <location evidence="9">Cell membrane</location>
        <topology evidence="9">Multi-pass membrane protein</topology>
    </subcellularLocation>
</comment>
<dbReference type="eggNOG" id="COG0597">
    <property type="taxonomic scope" value="Bacteria"/>
</dbReference>